<gene>
    <name evidence="1" type="ORF">SAMN04488542_14911</name>
</gene>
<dbReference type="EMBL" id="FNBG01000049">
    <property type="protein sequence ID" value="SDG49487.1"/>
    <property type="molecule type" value="Genomic_DNA"/>
</dbReference>
<accession>A0A1G7UPS6</accession>
<reference evidence="1 2" key="1">
    <citation type="submission" date="2016-10" db="EMBL/GenBank/DDBJ databases">
        <authorList>
            <person name="de Groot N.N."/>
        </authorList>
    </citation>
    <scope>NUCLEOTIDE SEQUENCE [LARGE SCALE GENOMIC DNA]</scope>
    <source>
        <strain evidence="1 2">DSM 28129</strain>
    </source>
</reference>
<organism evidence="1 2">
    <name type="scientific">Fontibacillus panacisegetis</name>
    <dbReference type="NCBI Taxonomy" id="670482"/>
    <lineage>
        <taxon>Bacteria</taxon>
        <taxon>Bacillati</taxon>
        <taxon>Bacillota</taxon>
        <taxon>Bacilli</taxon>
        <taxon>Bacillales</taxon>
        <taxon>Paenibacillaceae</taxon>
        <taxon>Fontibacillus</taxon>
    </lineage>
</organism>
<dbReference type="InterPro" id="IPR043519">
    <property type="entry name" value="NT_sf"/>
</dbReference>
<dbReference type="Proteomes" id="UP000198972">
    <property type="component" value="Unassembled WGS sequence"/>
</dbReference>
<evidence type="ECO:0008006" key="3">
    <source>
        <dbReference type="Google" id="ProtNLM"/>
    </source>
</evidence>
<evidence type="ECO:0000313" key="1">
    <source>
        <dbReference type="EMBL" id="SDG49487.1"/>
    </source>
</evidence>
<dbReference type="STRING" id="670482.SAMN04488542_14911"/>
<dbReference type="RefSeq" id="WP_091236299.1">
    <property type="nucleotide sequence ID" value="NZ_FNBG01000049.1"/>
</dbReference>
<dbReference type="AlphaFoldDB" id="A0A1G7UPS6"/>
<dbReference type="SUPFAM" id="SSF81301">
    <property type="entry name" value="Nucleotidyltransferase"/>
    <property type="match status" value="1"/>
</dbReference>
<protein>
    <recommendedName>
        <fullName evidence="3">Streptomycin adenylyltransferase</fullName>
    </recommendedName>
</protein>
<proteinExistence type="predicted"/>
<evidence type="ECO:0000313" key="2">
    <source>
        <dbReference type="Proteomes" id="UP000198972"/>
    </source>
</evidence>
<name>A0A1G7UPS6_9BACL</name>
<sequence>MIDKGLLLERLDAIGQSLSNYDQALLLLGLGSVGAELNRLDSYSDLDFFVITKSGNASRFIDHLDWLNNVYPLSYQFQNADVGWKIMFEDGIYGEFAIFDEDELKHIPCYGGRIIWHKPDYEPQIPTLDQQNPIKRPDSLDFPLNEAITNIYVGLCRYARGEKMSAKTFIESYAVGQIISTLHLHSQELPCDLDPYSNDRRVEARFPDFAVHLNEMLQGYDRVPQSAIRILTYLETIYPVNRKLSQEIRSLALQLGATLS</sequence>
<keyword evidence="2" id="KW-1185">Reference proteome</keyword>
<dbReference type="Gene3D" id="3.30.460.10">
    <property type="entry name" value="Beta Polymerase, domain 2"/>
    <property type="match status" value="1"/>
</dbReference>
<dbReference type="OrthoDB" id="383876at2"/>